<accession>A0AAN9B1H0</accession>
<dbReference type="SUPFAM" id="SSF53098">
    <property type="entry name" value="Ribonuclease H-like"/>
    <property type="match status" value="1"/>
</dbReference>
<dbReference type="PROSITE" id="PS50994">
    <property type="entry name" value="INTEGRASE"/>
    <property type="match status" value="1"/>
</dbReference>
<dbReference type="FunFam" id="3.30.420.10:FF:000063">
    <property type="entry name" value="Retrovirus-related Pol polyprotein from transposon 297-like Protein"/>
    <property type="match status" value="1"/>
</dbReference>
<dbReference type="InterPro" id="IPR043502">
    <property type="entry name" value="DNA/RNA_pol_sf"/>
</dbReference>
<reference evidence="10 11" key="1">
    <citation type="submission" date="2024-02" db="EMBL/GenBank/DDBJ databases">
        <title>Chromosome-scale genome assembly of the rough periwinkle Littorina saxatilis.</title>
        <authorList>
            <person name="De Jode A."/>
            <person name="Faria R."/>
            <person name="Formenti G."/>
            <person name="Sims Y."/>
            <person name="Smith T.P."/>
            <person name="Tracey A."/>
            <person name="Wood J.M.D."/>
            <person name="Zagrodzka Z.B."/>
            <person name="Johannesson K."/>
            <person name="Butlin R.K."/>
            <person name="Leder E.H."/>
        </authorList>
    </citation>
    <scope>NUCLEOTIDE SEQUENCE [LARGE SCALE GENOMIC DNA]</scope>
    <source>
        <strain evidence="10">Snail1</strain>
        <tissue evidence="10">Muscle</tissue>
    </source>
</reference>
<keyword evidence="1" id="KW-0808">Transferase</keyword>
<dbReference type="PANTHER" id="PTHR37984:SF7">
    <property type="entry name" value="INTEGRASE CATALYTIC DOMAIN-CONTAINING PROTEIN"/>
    <property type="match status" value="1"/>
</dbReference>
<keyword evidence="6" id="KW-0695">RNA-directed DNA polymerase</keyword>
<dbReference type="Proteomes" id="UP001374579">
    <property type="component" value="Unassembled WGS sequence"/>
</dbReference>
<dbReference type="Gene3D" id="1.10.340.70">
    <property type="match status" value="1"/>
</dbReference>
<dbReference type="FunFam" id="1.10.340.70:FF:000004">
    <property type="entry name" value="Retrovirus-related Pol polyprotein from transposon 297-like Protein"/>
    <property type="match status" value="1"/>
</dbReference>
<dbReference type="GO" id="GO:0016787">
    <property type="term" value="F:hydrolase activity"/>
    <property type="evidence" value="ECO:0007669"/>
    <property type="project" value="UniProtKB-KW"/>
</dbReference>
<dbReference type="Pfam" id="PF17917">
    <property type="entry name" value="RT_RNaseH"/>
    <property type="match status" value="1"/>
</dbReference>
<dbReference type="AlphaFoldDB" id="A0AAN9B1H0"/>
<dbReference type="SUPFAM" id="SSF56672">
    <property type="entry name" value="DNA/RNA polymerases"/>
    <property type="match status" value="1"/>
</dbReference>
<dbReference type="FunFam" id="3.30.70.270:FF:000026">
    <property type="entry name" value="Transposon Ty3-G Gag-Pol polyprotein"/>
    <property type="match status" value="1"/>
</dbReference>
<gene>
    <name evidence="10" type="ORF">V1264_003893</name>
</gene>
<evidence type="ECO:0000256" key="3">
    <source>
        <dbReference type="ARBA" id="ARBA00022722"/>
    </source>
</evidence>
<evidence type="ECO:0000256" key="2">
    <source>
        <dbReference type="ARBA" id="ARBA00022695"/>
    </source>
</evidence>
<feature type="domain" description="Reverse transcriptase" evidence="8">
    <location>
        <begin position="4"/>
        <end position="181"/>
    </location>
</feature>
<evidence type="ECO:0000256" key="1">
    <source>
        <dbReference type="ARBA" id="ARBA00022679"/>
    </source>
</evidence>
<dbReference type="InterPro" id="IPR036397">
    <property type="entry name" value="RNaseH_sf"/>
</dbReference>
<evidence type="ECO:0000256" key="7">
    <source>
        <dbReference type="SAM" id="MobiDB-lite"/>
    </source>
</evidence>
<dbReference type="InterPro" id="IPR043128">
    <property type="entry name" value="Rev_trsase/Diguanyl_cyclase"/>
</dbReference>
<dbReference type="Pfam" id="PF17921">
    <property type="entry name" value="Integrase_H2C2"/>
    <property type="match status" value="1"/>
</dbReference>
<proteinExistence type="predicted"/>
<dbReference type="InterPro" id="IPR041588">
    <property type="entry name" value="Integrase_H2C2"/>
</dbReference>
<comment type="caution">
    <text evidence="10">The sequence shown here is derived from an EMBL/GenBank/DDBJ whole genome shotgun (WGS) entry which is preliminary data.</text>
</comment>
<dbReference type="Pfam" id="PF00665">
    <property type="entry name" value="rve"/>
    <property type="match status" value="1"/>
</dbReference>
<dbReference type="Gene3D" id="3.10.10.10">
    <property type="entry name" value="HIV Type 1 Reverse Transcriptase, subunit A, domain 1"/>
    <property type="match status" value="1"/>
</dbReference>
<dbReference type="InterPro" id="IPR001584">
    <property type="entry name" value="Integrase_cat-core"/>
</dbReference>
<dbReference type="InterPro" id="IPR012337">
    <property type="entry name" value="RNaseH-like_sf"/>
</dbReference>
<dbReference type="InterPro" id="IPR041373">
    <property type="entry name" value="RT_RNaseH"/>
</dbReference>
<evidence type="ECO:0000256" key="6">
    <source>
        <dbReference type="ARBA" id="ARBA00022918"/>
    </source>
</evidence>
<dbReference type="GO" id="GO:0004519">
    <property type="term" value="F:endonuclease activity"/>
    <property type="evidence" value="ECO:0007669"/>
    <property type="project" value="UniProtKB-KW"/>
</dbReference>
<evidence type="ECO:0000256" key="4">
    <source>
        <dbReference type="ARBA" id="ARBA00022759"/>
    </source>
</evidence>
<feature type="region of interest" description="Disordered" evidence="7">
    <location>
        <begin position="803"/>
        <end position="834"/>
    </location>
</feature>
<dbReference type="GO" id="GO:0015074">
    <property type="term" value="P:DNA integration"/>
    <property type="evidence" value="ECO:0007669"/>
    <property type="project" value="InterPro"/>
</dbReference>
<evidence type="ECO:0000259" key="9">
    <source>
        <dbReference type="PROSITE" id="PS50994"/>
    </source>
</evidence>
<organism evidence="10 11">
    <name type="scientific">Littorina saxatilis</name>
    <dbReference type="NCBI Taxonomy" id="31220"/>
    <lineage>
        <taxon>Eukaryota</taxon>
        <taxon>Metazoa</taxon>
        <taxon>Spiralia</taxon>
        <taxon>Lophotrochozoa</taxon>
        <taxon>Mollusca</taxon>
        <taxon>Gastropoda</taxon>
        <taxon>Caenogastropoda</taxon>
        <taxon>Littorinimorpha</taxon>
        <taxon>Littorinoidea</taxon>
        <taxon>Littorinidae</taxon>
        <taxon>Littorina</taxon>
    </lineage>
</organism>
<keyword evidence="11" id="KW-1185">Reference proteome</keyword>
<dbReference type="Gene3D" id="3.30.70.270">
    <property type="match status" value="2"/>
</dbReference>
<sequence>MEAAGVLAKVTQPTDWVNSLVVVEKPNGKLRICLDPKDLNQAVKRPHYAMPTLEDALAKIPGAKYFSKLDAKAGYWQMSLSAESSYLTTFNSPFGRYRFLRVPFGLVSSQDEFQRKVDETFENIPGLVGLVDDILIAGRTKEEHDKTLKAALDRATEKHMKLNPDKLTICMQEIEYFGHVISSEGVKPDPAKVKAIVNMKPPVDKKELETMLGMVTYLAKFAPHLADTTKPLRDMLKEDSDFVWDCQQQIAWDKIKSILTSQPVLALYDPTKKIILQVDASKYGLGAAIFQDHKPIAYASKSLNKTEVNYAQIEKELYAIVFGCKRFHQYIYGQEILVQSDHKPLETIMKKPLASAPPRLQRMLLRLQKYSIKVIHVPGKQIPVADTLSRKFLPAEPDDVTEDLDAQIHCIVKNLPVSDEKMARIKKATAEDQSLVTVKSYIHNGWPDTRQQCHKHALDVWSFRDELSVIDGMILKGERIFVPTALRPQMLTKIHSSHLGVEKCLQRARQILFWPRMAADIQHTVANCTVCNERQNSNCKEPMLPHDIPTRPWQKLASDLLTWDGKDYLVTVDFYSRYFEIDEMANTTSAAVIRKLSTHFSRHGIPETLVSDNGPQFASDDFAQFAATWDFNHVTSSPRYAQSNGLAEKTVQTVKNIMDKAKASKSSALLCILEYRNTPVDGLASPAQLLMGRQLRSVLPATASQLQPKTINPQVVTARRQQRQAGQKKYYDRSSRPLPSLKTGDEVFVQLTPDDNWRPARVTAPAKTPRSYHVRTDDGRMYRRNRRFIRKQPSQNKTFMPEVVQQEEPKPQAAAQGPGLDPNTTRYGRPVRPPQRLNYIQSFIQEK</sequence>
<evidence type="ECO:0000313" key="10">
    <source>
        <dbReference type="EMBL" id="KAK7096846.1"/>
    </source>
</evidence>
<keyword evidence="4" id="KW-0255">Endonuclease</keyword>
<dbReference type="Gene3D" id="3.10.20.370">
    <property type="match status" value="1"/>
</dbReference>
<evidence type="ECO:0000313" key="11">
    <source>
        <dbReference type="Proteomes" id="UP001374579"/>
    </source>
</evidence>
<dbReference type="InterPro" id="IPR050951">
    <property type="entry name" value="Retrovirus_Pol_polyprotein"/>
</dbReference>
<dbReference type="GO" id="GO:0003676">
    <property type="term" value="F:nucleic acid binding"/>
    <property type="evidence" value="ECO:0007669"/>
    <property type="project" value="InterPro"/>
</dbReference>
<keyword evidence="5" id="KW-0378">Hydrolase</keyword>
<evidence type="ECO:0000256" key="5">
    <source>
        <dbReference type="ARBA" id="ARBA00022801"/>
    </source>
</evidence>
<keyword evidence="2" id="KW-0548">Nucleotidyltransferase</keyword>
<dbReference type="InterPro" id="IPR000477">
    <property type="entry name" value="RT_dom"/>
</dbReference>
<dbReference type="CDD" id="cd09274">
    <property type="entry name" value="RNase_HI_RT_Ty3"/>
    <property type="match status" value="1"/>
</dbReference>
<dbReference type="FunFam" id="3.10.20.370:FF:000001">
    <property type="entry name" value="Retrovirus-related Pol polyprotein from transposon 17.6-like protein"/>
    <property type="match status" value="1"/>
</dbReference>
<keyword evidence="3" id="KW-0540">Nuclease</keyword>
<dbReference type="PANTHER" id="PTHR37984">
    <property type="entry name" value="PROTEIN CBG26694"/>
    <property type="match status" value="1"/>
</dbReference>
<dbReference type="GO" id="GO:0003964">
    <property type="term" value="F:RNA-directed DNA polymerase activity"/>
    <property type="evidence" value="ECO:0007669"/>
    <property type="project" value="UniProtKB-KW"/>
</dbReference>
<dbReference type="Gene3D" id="3.30.420.10">
    <property type="entry name" value="Ribonuclease H-like superfamily/Ribonuclease H"/>
    <property type="match status" value="1"/>
</dbReference>
<feature type="domain" description="Integrase catalytic" evidence="9">
    <location>
        <begin position="548"/>
        <end position="716"/>
    </location>
</feature>
<evidence type="ECO:0000259" key="8">
    <source>
        <dbReference type="PROSITE" id="PS50878"/>
    </source>
</evidence>
<dbReference type="EMBL" id="JBAMIC010000013">
    <property type="protein sequence ID" value="KAK7096846.1"/>
    <property type="molecule type" value="Genomic_DNA"/>
</dbReference>
<dbReference type="Pfam" id="PF00078">
    <property type="entry name" value="RVT_1"/>
    <property type="match status" value="1"/>
</dbReference>
<dbReference type="CDD" id="cd01647">
    <property type="entry name" value="RT_LTR"/>
    <property type="match status" value="1"/>
</dbReference>
<protein>
    <submittedName>
        <fullName evidence="10">Uncharacterized protein</fullName>
    </submittedName>
</protein>
<name>A0AAN9B1H0_9CAEN</name>
<dbReference type="PROSITE" id="PS50878">
    <property type="entry name" value="RT_POL"/>
    <property type="match status" value="1"/>
</dbReference>
<feature type="region of interest" description="Disordered" evidence="7">
    <location>
        <begin position="719"/>
        <end position="741"/>
    </location>
</feature>